<gene>
    <name evidence="2" type="ORF">D2E23_1099</name>
</gene>
<dbReference type="EMBL" id="QXGJ01000004">
    <property type="protein sequence ID" value="RSX51254.1"/>
    <property type="molecule type" value="Genomic_DNA"/>
</dbReference>
<evidence type="ECO:0000313" key="2">
    <source>
        <dbReference type="EMBL" id="RSX51254.1"/>
    </source>
</evidence>
<comment type="caution">
    <text evidence="2">The sequence shown here is derived from an EMBL/GenBank/DDBJ whole genome shotgun (WGS) entry which is preliminary data.</text>
</comment>
<name>A0A430FED1_9BIFI</name>
<keyword evidence="1" id="KW-1133">Transmembrane helix</keyword>
<dbReference type="AlphaFoldDB" id="A0A430FED1"/>
<dbReference type="RefSeq" id="WP_164520698.1">
    <property type="nucleotide sequence ID" value="NZ_QXGJ01000004.1"/>
</dbReference>
<protein>
    <submittedName>
        <fullName evidence="2">Uncharacterized protein</fullName>
    </submittedName>
</protein>
<sequence length="55" mass="5741">MIRLLALVVLVFVVLLAVASAGLLCAMCSDVSVPGRVTLVLLVSSFVLLEGWVIA</sequence>
<evidence type="ECO:0000313" key="3">
    <source>
        <dbReference type="Proteomes" id="UP000288607"/>
    </source>
</evidence>
<feature type="transmembrane region" description="Helical" evidence="1">
    <location>
        <begin position="37"/>
        <end position="54"/>
    </location>
</feature>
<organism evidence="2 3">
    <name type="scientific">Bifidobacterium callimiconis</name>
    <dbReference type="NCBI Taxonomy" id="2306973"/>
    <lineage>
        <taxon>Bacteria</taxon>
        <taxon>Bacillati</taxon>
        <taxon>Actinomycetota</taxon>
        <taxon>Actinomycetes</taxon>
        <taxon>Bifidobacteriales</taxon>
        <taxon>Bifidobacteriaceae</taxon>
        <taxon>Bifidobacterium</taxon>
    </lineage>
</organism>
<reference evidence="2 3" key="1">
    <citation type="submission" date="2018-09" db="EMBL/GenBank/DDBJ databases">
        <title>Characterization of the phylogenetic diversity of five novel species belonging to the genus Bifidobacterium.</title>
        <authorList>
            <person name="Lugli G.A."/>
            <person name="Duranti S."/>
            <person name="Milani C."/>
        </authorList>
    </citation>
    <scope>NUCLEOTIDE SEQUENCE [LARGE SCALE GENOMIC DNA]</scope>
    <source>
        <strain evidence="2 3">2028B</strain>
    </source>
</reference>
<proteinExistence type="predicted"/>
<keyword evidence="1" id="KW-0812">Transmembrane</keyword>
<accession>A0A430FED1</accession>
<evidence type="ECO:0000256" key="1">
    <source>
        <dbReference type="SAM" id="Phobius"/>
    </source>
</evidence>
<keyword evidence="3" id="KW-1185">Reference proteome</keyword>
<dbReference type="Proteomes" id="UP000288607">
    <property type="component" value="Unassembled WGS sequence"/>
</dbReference>
<keyword evidence="1" id="KW-0472">Membrane</keyword>